<name>A0A9P0QLN8_9ASCO</name>
<dbReference type="EMBL" id="CAKXYY010000002">
    <property type="protein sequence ID" value="CAH2350933.1"/>
    <property type="molecule type" value="Genomic_DNA"/>
</dbReference>
<reference evidence="1" key="1">
    <citation type="submission" date="2022-03" db="EMBL/GenBank/DDBJ databases">
        <authorList>
            <person name="Legras J.-L."/>
            <person name="Devillers H."/>
            <person name="Grondin C."/>
        </authorList>
    </citation>
    <scope>NUCLEOTIDE SEQUENCE</scope>
    <source>
        <strain evidence="1">CLIB 1423</strain>
    </source>
</reference>
<proteinExistence type="predicted"/>
<gene>
    <name evidence="1" type="ORF">CLIB1423_02S08416</name>
</gene>
<dbReference type="Proteomes" id="UP000837801">
    <property type="component" value="Unassembled WGS sequence"/>
</dbReference>
<sequence length="154" mass="17473">MLSPLASSKRNEPMEKQLSDLRALLNESQSLLGKHLENLNYCSQQIDSTHAHQNFQKQFSDLELELNNLLGIFREKLNKNKNQNKDSTASKLVNLQSSVFTDELRQIIVSGKNLIDSMDDKELNQDLADSLENIVSAFSKGKLEDIPKSIENQK</sequence>
<accession>A0A9P0QLN8</accession>
<evidence type="ECO:0000313" key="1">
    <source>
        <dbReference type="EMBL" id="CAH2350933.1"/>
    </source>
</evidence>
<comment type="caution">
    <text evidence="1">The sequence shown here is derived from an EMBL/GenBank/DDBJ whole genome shotgun (WGS) entry which is preliminary data.</text>
</comment>
<keyword evidence="2" id="KW-1185">Reference proteome</keyword>
<evidence type="ECO:0000313" key="2">
    <source>
        <dbReference type="Proteomes" id="UP000837801"/>
    </source>
</evidence>
<dbReference type="AlphaFoldDB" id="A0A9P0QLN8"/>
<protein>
    <submittedName>
        <fullName evidence="1">Uncharacterized protein</fullName>
    </submittedName>
</protein>
<organism evidence="1 2">
    <name type="scientific">[Candida] railenensis</name>
    <dbReference type="NCBI Taxonomy" id="45579"/>
    <lineage>
        <taxon>Eukaryota</taxon>
        <taxon>Fungi</taxon>
        <taxon>Dikarya</taxon>
        <taxon>Ascomycota</taxon>
        <taxon>Saccharomycotina</taxon>
        <taxon>Pichiomycetes</taxon>
        <taxon>Debaryomycetaceae</taxon>
        <taxon>Kurtzmaniella</taxon>
    </lineage>
</organism>